<keyword evidence="2" id="KW-1185">Reference proteome</keyword>
<accession>A0ACC2KKR5</accession>
<evidence type="ECO:0000313" key="2">
    <source>
        <dbReference type="Proteomes" id="UP001234297"/>
    </source>
</evidence>
<dbReference type="Proteomes" id="UP001234297">
    <property type="component" value="Chromosome 10"/>
</dbReference>
<proteinExistence type="predicted"/>
<protein>
    <submittedName>
        <fullName evidence="1">Uncharacterized protein</fullName>
    </submittedName>
</protein>
<sequence>MDYAFEWVVQNGGIDSESNYPYTGEDGTCNISKEETKVVTIDGYIDVAEKDSALLCAVLYTGVNQIGSAGVSWQATEDAVVKQRILSLQTFQWAWLRVRSRQEPHCRSERLAKYNELLRIEEELGAAAVYAGEKFRAPVEPY</sequence>
<evidence type="ECO:0000313" key="1">
    <source>
        <dbReference type="EMBL" id="KAJ8621672.1"/>
    </source>
</evidence>
<gene>
    <name evidence="1" type="ORF">MRB53_030201</name>
</gene>
<comment type="caution">
    <text evidence="1">The sequence shown here is derived from an EMBL/GenBank/DDBJ whole genome shotgun (WGS) entry which is preliminary data.</text>
</comment>
<dbReference type="EMBL" id="CM056818">
    <property type="protein sequence ID" value="KAJ8621672.1"/>
    <property type="molecule type" value="Genomic_DNA"/>
</dbReference>
<reference evidence="1 2" key="1">
    <citation type="journal article" date="2022" name="Hortic Res">
        <title>A haplotype resolved chromosomal level avocado genome allows analysis of novel avocado genes.</title>
        <authorList>
            <person name="Nath O."/>
            <person name="Fletcher S.J."/>
            <person name="Hayward A."/>
            <person name="Shaw L.M."/>
            <person name="Masouleh A.K."/>
            <person name="Furtado A."/>
            <person name="Henry R.J."/>
            <person name="Mitter N."/>
        </authorList>
    </citation>
    <scope>NUCLEOTIDE SEQUENCE [LARGE SCALE GENOMIC DNA]</scope>
    <source>
        <strain evidence="2">cv. Hass</strain>
    </source>
</reference>
<organism evidence="1 2">
    <name type="scientific">Persea americana</name>
    <name type="common">Avocado</name>
    <dbReference type="NCBI Taxonomy" id="3435"/>
    <lineage>
        <taxon>Eukaryota</taxon>
        <taxon>Viridiplantae</taxon>
        <taxon>Streptophyta</taxon>
        <taxon>Embryophyta</taxon>
        <taxon>Tracheophyta</taxon>
        <taxon>Spermatophyta</taxon>
        <taxon>Magnoliopsida</taxon>
        <taxon>Magnoliidae</taxon>
        <taxon>Laurales</taxon>
        <taxon>Lauraceae</taxon>
        <taxon>Persea</taxon>
    </lineage>
</organism>
<name>A0ACC2KKR5_PERAE</name>